<name>A0A061IU52_TRYRA</name>
<dbReference type="VEuPathDB" id="TriTrypDB:TRSC58_06197"/>
<dbReference type="EMBL" id="AUPL01006197">
    <property type="protein sequence ID" value="ESL06134.1"/>
    <property type="molecule type" value="Genomic_DNA"/>
</dbReference>
<dbReference type="Proteomes" id="UP000031737">
    <property type="component" value="Unassembled WGS sequence"/>
</dbReference>
<dbReference type="AlphaFoldDB" id="A0A061IU52"/>
<organism evidence="1 2">
    <name type="scientific">Trypanosoma rangeli SC58</name>
    <dbReference type="NCBI Taxonomy" id="429131"/>
    <lineage>
        <taxon>Eukaryota</taxon>
        <taxon>Discoba</taxon>
        <taxon>Euglenozoa</taxon>
        <taxon>Kinetoplastea</taxon>
        <taxon>Metakinetoplastina</taxon>
        <taxon>Trypanosomatida</taxon>
        <taxon>Trypanosomatidae</taxon>
        <taxon>Trypanosoma</taxon>
        <taxon>Herpetosoma</taxon>
    </lineage>
</organism>
<sequence>MEHAAFSLLHRRLTALGFDAWDAVAEEDVCAGAPHCYAEFMRAILSAFPRETAALMRKYPWLCVEGEDGALASAVLRLLSLEGGCRTGIKPTQFRERKYAAAKINICINLCDMLSRLATRGEGTRRPRAAGKKVGAAKASPSSITCEASTLLLNARLTDLNGRKKELAHLNRM</sequence>
<dbReference type="OrthoDB" id="259598at2759"/>
<accession>A0A061IU52</accession>
<gene>
    <name evidence="1" type="ORF">TRSC58_06197</name>
</gene>
<evidence type="ECO:0008006" key="3">
    <source>
        <dbReference type="Google" id="ProtNLM"/>
    </source>
</evidence>
<evidence type="ECO:0000313" key="2">
    <source>
        <dbReference type="Proteomes" id="UP000031737"/>
    </source>
</evidence>
<protein>
    <recommendedName>
        <fullName evidence="3">Centrosomal CEP44 domain-containing protein</fullName>
    </recommendedName>
</protein>
<evidence type="ECO:0000313" key="1">
    <source>
        <dbReference type="EMBL" id="ESL06134.1"/>
    </source>
</evidence>
<proteinExistence type="predicted"/>
<keyword evidence="2" id="KW-1185">Reference proteome</keyword>
<comment type="caution">
    <text evidence="1">The sequence shown here is derived from an EMBL/GenBank/DDBJ whole genome shotgun (WGS) entry which is preliminary data.</text>
</comment>
<reference evidence="1 2" key="1">
    <citation type="submission" date="2013-07" db="EMBL/GenBank/DDBJ databases">
        <authorList>
            <person name="Stoco P.H."/>
            <person name="Wagner G."/>
            <person name="Gerber A."/>
            <person name="Zaha A."/>
            <person name="Thompson C."/>
            <person name="Bartholomeu D.C."/>
            <person name="Luckemeyer D.D."/>
            <person name="Bahia D."/>
            <person name="Loreto E."/>
            <person name="Prestes E.B."/>
            <person name="Lima F.M."/>
            <person name="Rodrigues-Luiz G."/>
            <person name="Vallejo G.A."/>
            <person name="Filho J.F."/>
            <person name="Monteiro K.M."/>
            <person name="Tyler K.M."/>
            <person name="de Almeida L.G."/>
            <person name="Ortiz M.F."/>
            <person name="Siervo M.A."/>
            <person name="de Moraes M.H."/>
            <person name="Cunha O.L."/>
            <person name="Mendonca-Neto R."/>
            <person name="Silva R."/>
            <person name="Teixeira S.M."/>
            <person name="Murta S.M."/>
            <person name="Sincero T.C."/>
            <person name="Mendes T.A."/>
            <person name="Urmenyi T.P."/>
            <person name="Silva V.G."/>
            <person name="da Rocha W.D."/>
            <person name="Andersson B."/>
            <person name="Romanha A.J."/>
            <person name="Steindel M."/>
            <person name="de Vasconcelos A.T."/>
            <person name="Grisard E.C."/>
        </authorList>
    </citation>
    <scope>NUCLEOTIDE SEQUENCE [LARGE SCALE GENOMIC DNA]</scope>
    <source>
        <strain evidence="1 2">SC58</strain>
    </source>
</reference>